<accession>A0A2P6MXL1</accession>
<evidence type="ECO:0000256" key="1">
    <source>
        <dbReference type="SAM" id="Coils"/>
    </source>
</evidence>
<feature type="compositionally biased region" description="Polar residues" evidence="2">
    <location>
        <begin position="349"/>
        <end position="364"/>
    </location>
</feature>
<evidence type="ECO:0000256" key="2">
    <source>
        <dbReference type="SAM" id="MobiDB-lite"/>
    </source>
</evidence>
<comment type="caution">
    <text evidence="3">The sequence shown here is derived from an EMBL/GenBank/DDBJ whole genome shotgun (WGS) entry which is preliminary data.</text>
</comment>
<protein>
    <submittedName>
        <fullName evidence="3">Uncharacterized protein</fullName>
    </submittedName>
</protein>
<feature type="compositionally biased region" description="Low complexity" evidence="2">
    <location>
        <begin position="539"/>
        <end position="551"/>
    </location>
</feature>
<evidence type="ECO:0000313" key="3">
    <source>
        <dbReference type="EMBL" id="PRP76450.1"/>
    </source>
</evidence>
<feature type="region of interest" description="Disordered" evidence="2">
    <location>
        <begin position="572"/>
        <end position="597"/>
    </location>
</feature>
<reference evidence="3 4" key="1">
    <citation type="journal article" date="2018" name="Genome Biol. Evol.">
        <title>Multiple Roots of Fruiting Body Formation in Amoebozoa.</title>
        <authorList>
            <person name="Hillmann F."/>
            <person name="Forbes G."/>
            <person name="Novohradska S."/>
            <person name="Ferling I."/>
            <person name="Riege K."/>
            <person name="Groth M."/>
            <person name="Westermann M."/>
            <person name="Marz M."/>
            <person name="Spaller T."/>
            <person name="Winckler T."/>
            <person name="Schaap P."/>
            <person name="Glockner G."/>
        </authorList>
    </citation>
    <scope>NUCLEOTIDE SEQUENCE [LARGE SCALE GENOMIC DNA]</scope>
    <source>
        <strain evidence="3 4">Jena</strain>
    </source>
</reference>
<keyword evidence="1" id="KW-0175">Coiled coil</keyword>
<feature type="coiled-coil region" evidence="1">
    <location>
        <begin position="126"/>
        <end position="160"/>
    </location>
</feature>
<proteinExistence type="predicted"/>
<dbReference type="AlphaFoldDB" id="A0A2P6MXL1"/>
<feature type="region of interest" description="Disordered" evidence="2">
    <location>
        <begin position="265"/>
        <end position="312"/>
    </location>
</feature>
<feature type="compositionally biased region" description="Acidic residues" evidence="2">
    <location>
        <begin position="42"/>
        <end position="55"/>
    </location>
</feature>
<feature type="compositionally biased region" description="Polar residues" evidence="2">
    <location>
        <begin position="411"/>
        <end position="426"/>
    </location>
</feature>
<dbReference type="EMBL" id="MDYQ01000326">
    <property type="protein sequence ID" value="PRP76450.1"/>
    <property type="molecule type" value="Genomic_DNA"/>
</dbReference>
<feature type="region of interest" description="Disordered" evidence="2">
    <location>
        <begin position="36"/>
        <end position="55"/>
    </location>
</feature>
<evidence type="ECO:0000313" key="4">
    <source>
        <dbReference type="Proteomes" id="UP000241769"/>
    </source>
</evidence>
<gene>
    <name evidence="3" type="ORF">PROFUN_12062</name>
</gene>
<organism evidence="3 4">
    <name type="scientific">Planoprotostelium fungivorum</name>
    <dbReference type="NCBI Taxonomy" id="1890364"/>
    <lineage>
        <taxon>Eukaryota</taxon>
        <taxon>Amoebozoa</taxon>
        <taxon>Evosea</taxon>
        <taxon>Variosea</taxon>
        <taxon>Cavosteliida</taxon>
        <taxon>Cavosteliaceae</taxon>
        <taxon>Planoprotostelium</taxon>
    </lineage>
</organism>
<feature type="compositionally biased region" description="Basic and acidic residues" evidence="2">
    <location>
        <begin position="288"/>
        <end position="304"/>
    </location>
</feature>
<dbReference type="InParanoid" id="A0A2P6MXL1"/>
<feature type="compositionally biased region" description="Basic and acidic residues" evidence="2">
    <location>
        <begin position="387"/>
        <end position="409"/>
    </location>
</feature>
<dbReference type="Proteomes" id="UP000241769">
    <property type="component" value="Unassembled WGS sequence"/>
</dbReference>
<sequence>MTLLYYFNGKLRAATYATSSQSADLSFGKLRCDPPIVRNGSSDDEDTVDEESDGELETLRKDNMNWRARLEFLMSKFEEYREIHQDLPAENDRLRLELQMVEEYELQIGVLEKDRRLKSQENVENLQLLITEMTNIENTNAELELRLEDEKERNRTITEELRLTKIMVEKTREQLTEKKKERTGEYVEGGMVAMVKRMEEMGRLATQLHRLAFDHESNTETDRWEHLYMEEKRDNDSLRKALDTERRRLVTANNQNMTLRVSRVLNSQTSPEAPSQPRLVRGTLRKPVRSESMTHTKIDAETLRRAGSSSDTQTIREAIMNYNVAGPALKNSMKRSNTVTPPRAKAPSLQGSQALPPTHPNSSVHLDLSPLHKETSTPQEPPVDSPDMAHRTNDKKRGETEREKVKEGGESPQTSPKIEGESTTKGTRPRKEDKKSPRTRVKANTSRSSDVKSRSPRSSALKKAEANQSTRSLGSSHGGDSMGSDSESDDDAKNDGATSNESPPEKGSGNRKIEEMKTRIRKVATMDDEPSYHVHKRASSQIITSSPSSSSEGLKRSPKIDAQIEVFEKMSTKPSRSSFNLGNIFGFSTKSPPKSRK</sequence>
<name>A0A2P6MXL1_9EUKA</name>
<feature type="coiled-coil region" evidence="1">
    <location>
        <begin position="228"/>
        <end position="255"/>
    </location>
</feature>
<keyword evidence="4" id="KW-1185">Reference proteome</keyword>
<feature type="region of interest" description="Disordered" evidence="2">
    <location>
        <begin position="329"/>
        <end position="558"/>
    </location>
</feature>